<dbReference type="EMBL" id="CAMGYJ010000009">
    <property type="protein sequence ID" value="CAI0544927.1"/>
    <property type="molecule type" value="Genomic_DNA"/>
</dbReference>
<keyword evidence="2" id="KW-1185">Reference proteome</keyword>
<dbReference type="AlphaFoldDB" id="A0AAV0QKX2"/>
<comment type="caution">
    <text evidence="1">The sequence shown here is derived from an EMBL/GenBank/DDBJ whole genome shotgun (WGS) entry which is preliminary data.</text>
</comment>
<protein>
    <submittedName>
        <fullName evidence="1">Uncharacterized protein</fullName>
    </submittedName>
</protein>
<reference evidence="1" key="1">
    <citation type="submission" date="2022-08" db="EMBL/GenBank/DDBJ databases">
        <authorList>
            <person name="Gutierrez-Valencia J."/>
        </authorList>
    </citation>
    <scope>NUCLEOTIDE SEQUENCE</scope>
</reference>
<evidence type="ECO:0000313" key="2">
    <source>
        <dbReference type="Proteomes" id="UP001154282"/>
    </source>
</evidence>
<organism evidence="1 2">
    <name type="scientific">Linum tenue</name>
    <dbReference type="NCBI Taxonomy" id="586396"/>
    <lineage>
        <taxon>Eukaryota</taxon>
        <taxon>Viridiplantae</taxon>
        <taxon>Streptophyta</taxon>
        <taxon>Embryophyta</taxon>
        <taxon>Tracheophyta</taxon>
        <taxon>Spermatophyta</taxon>
        <taxon>Magnoliopsida</taxon>
        <taxon>eudicotyledons</taxon>
        <taxon>Gunneridae</taxon>
        <taxon>Pentapetalae</taxon>
        <taxon>rosids</taxon>
        <taxon>fabids</taxon>
        <taxon>Malpighiales</taxon>
        <taxon>Linaceae</taxon>
        <taxon>Linum</taxon>
    </lineage>
</organism>
<name>A0AAV0QKX2_9ROSI</name>
<accession>A0AAV0QKX2</accession>
<sequence length="63" mass="7065">MGRFARVCVEVYLTKPLLSLFKIEGLTTILSLKGCIKSALNVGGTDIQLRRALPFSSNQRRRK</sequence>
<gene>
    <name evidence="1" type="ORF">LITE_LOCUS43364</name>
</gene>
<dbReference type="Proteomes" id="UP001154282">
    <property type="component" value="Unassembled WGS sequence"/>
</dbReference>
<evidence type="ECO:0000313" key="1">
    <source>
        <dbReference type="EMBL" id="CAI0544927.1"/>
    </source>
</evidence>
<proteinExistence type="predicted"/>